<name>A0ABN9R2E9_9DINO</name>
<dbReference type="InterPro" id="IPR002016">
    <property type="entry name" value="Haem_peroxidase"/>
</dbReference>
<protein>
    <recommendedName>
        <fullName evidence="3">Plant heme peroxidase family profile domain-containing protein</fullName>
    </recommendedName>
</protein>
<gene>
    <name evidence="4" type="ORF">PCOR1329_LOCUS15322</name>
</gene>
<dbReference type="Proteomes" id="UP001189429">
    <property type="component" value="Unassembled WGS sequence"/>
</dbReference>
<feature type="transmembrane region" description="Helical" evidence="2">
    <location>
        <begin position="476"/>
        <end position="497"/>
    </location>
</feature>
<organism evidence="4 5">
    <name type="scientific">Prorocentrum cordatum</name>
    <dbReference type="NCBI Taxonomy" id="2364126"/>
    <lineage>
        <taxon>Eukaryota</taxon>
        <taxon>Sar</taxon>
        <taxon>Alveolata</taxon>
        <taxon>Dinophyceae</taxon>
        <taxon>Prorocentrales</taxon>
        <taxon>Prorocentraceae</taxon>
        <taxon>Prorocentrum</taxon>
    </lineage>
</organism>
<evidence type="ECO:0000313" key="5">
    <source>
        <dbReference type="Proteomes" id="UP001189429"/>
    </source>
</evidence>
<keyword evidence="2" id="KW-0472">Membrane</keyword>
<dbReference type="PANTHER" id="PTHR10217">
    <property type="entry name" value="VOLTAGE AND LIGAND GATED POTASSIUM CHANNEL"/>
    <property type="match status" value="1"/>
</dbReference>
<evidence type="ECO:0000256" key="1">
    <source>
        <dbReference type="SAM" id="MobiDB-lite"/>
    </source>
</evidence>
<dbReference type="InterPro" id="IPR050818">
    <property type="entry name" value="KCNH_animal-type"/>
</dbReference>
<dbReference type="PROSITE" id="PS50873">
    <property type="entry name" value="PEROXIDASE_4"/>
    <property type="match status" value="1"/>
</dbReference>
<sequence length="1011" mass="112431">MAAPGGGAASWLREDVDGLMATYDRSTGGARDACHRDLVRDLLLECATTASRRTLAGAEAGRRVLEDTGALLQGQLRMEAQLGQMQAVLLESGLLRSRSWEEQTEQRGSCLTPGDGAQASREQPNEAAVEQASFPLGGVQPGGMGEPSRDTSLLMVGRSTDTADEQNWRESIELRPEFQSSDRQLDQLCHSAVSQLQNPAPTDSSSIVGSFSFARIGPDRAGKKSEALFLLAPTCTQRLLLDVFSIVVLCYDVWSLPYQIAWDVPQAGTTMLLACASCGYWAVDMVSHFRTGFYNHDGNLVMESRRIAWHYITTSFCLDMTILLADIVALLLQTLNPDAAGSPNGARLGRVLKISRVARLVGTLRMWSLAHAFDRLYARSATLHATTVFMFDTITFASIILWLNHVMACTWFALGAREDTDTEITWLHTDVGNGRTYADESPRYQYFTSLHWAVTQMTPGSMQVFAVNSEERQFNILCLVAGLVVFSFLVSSISAAVTQFKIRLHEHNEQLEAMRRFLRNSRISSEVALTVNKQVVQKLRSRKPMAAKDVDVMNLVSLSTQSALMLELCCPILGAHGFFGLVFEIDKHFAEEFCRSCSDFLSIAATDTLFLAGVEASRMYFVSGGELSYVTSQDRKSPPLSQSMNAEREVTVVKREEWLCEAALWCNWSHVGTAENRGPSFCELLFVRTESLQQVVKRDPLMNSLTWAYGRRFCAFLADSKAPGCPRPNDVITQFGVDEVLLSLPHSAKVFLGQFTISSLLTRRGWLGSLFSYEGQVETLQSEVDHGRSLLIIGKSRAKGGEKVLRVVSLAVLRLQRADGRCLARLRLETRPEGHVEATCKFPGTKSLTGESRDMIVNRLLEQQLEPAKRHIRVDNFERREESKLSDKLHVHTRYIKLLIHATWLEEVEAKPVGGNPSVSVPSYPDPDIATQSLTNHRVTTEPSRISRVGPSRLCDIPVFTILDGHFAWLHEEDIAYYSEPAGQAELHDWLSDIHDLPVQNDLENRRPSGG</sequence>
<dbReference type="InterPro" id="IPR014710">
    <property type="entry name" value="RmlC-like_jellyroll"/>
</dbReference>
<dbReference type="PANTHER" id="PTHR10217:SF435">
    <property type="entry name" value="POTASSIUM VOLTAGE-GATED CHANNEL PROTEIN EAG"/>
    <property type="match status" value="1"/>
</dbReference>
<proteinExistence type="predicted"/>
<reference evidence="4" key="1">
    <citation type="submission" date="2023-10" db="EMBL/GenBank/DDBJ databases">
        <authorList>
            <person name="Chen Y."/>
            <person name="Shah S."/>
            <person name="Dougan E. K."/>
            <person name="Thang M."/>
            <person name="Chan C."/>
        </authorList>
    </citation>
    <scope>NUCLEOTIDE SEQUENCE [LARGE SCALE GENOMIC DNA]</scope>
</reference>
<comment type="caution">
    <text evidence="4">The sequence shown here is derived from an EMBL/GenBank/DDBJ whole genome shotgun (WGS) entry which is preliminary data.</text>
</comment>
<evidence type="ECO:0000313" key="4">
    <source>
        <dbReference type="EMBL" id="CAK0810324.1"/>
    </source>
</evidence>
<dbReference type="SUPFAM" id="SSF81324">
    <property type="entry name" value="Voltage-gated potassium channels"/>
    <property type="match status" value="1"/>
</dbReference>
<evidence type="ECO:0000259" key="3">
    <source>
        <dbReference type="PROSITE" id="PS50873"/>
    </source>
</evidence>
<dbReference type="EMBL" id="CAUYUJ010004626">
    <property type="protein sequence ID" value="CAK0810324.1"/>
    <property type="molecule type" value="Genomic_DNA"/>
</dbReference>
<dbReference type="Gene3D" id="1.10.287.70">
    <property type="match status" value="1"/>
</dbReference>
<keyword evidence="2" id="KW-0812">Transmembrane</keyword>
<feature type="domain" description="Plant heme peroxidase family profile" evidence="3">
    <location>
        <begin position="596"/>
        <end position="844"/>
    </location>
</feature>
<keyword evidence="5" id="KW-1185">Reference proteome</keyword>
<evidence type="ECO:0000256" key="2">
    <source>
        <dbReference type="SAM" id="Phobius"/>
    </source>
</evidence>
<accession>A0ABN9R2E9</accession>
<keyword evidence="2" id="KW-1133">Transmembrane helix</keyword>
<feature type="transmembrane region" description="Helical" evidence="2">
    <location>
        <begin position="383"/>
        <end position="403"/>
    </location>
</feature>
<feature type="region of interest" description="Disordered" evidence="1">
    <location>
        <begin position="105"/>
        <end position="129"/>
    </location>
</feature>
<dbReference type="Gene3D" id="2.60.120.10">
    <property type="entry name" value="Jelly Rolls"/>
    <property type="match status" value="1"/>
</dbReference>
<dbReference type="InterPro" id="IPR018490">
    <property type="entry name" value="cNMP-bd_dom_sf"/>
</dbReference>
<dbReference type="SUPFAM" id="SSF51206">
    <property type="entry name" value="cAMP-binding domain-like"/>
    <property type="match status" value="1"/>
</dbReference>